<name>A0ABS0VTB7_PSEVE</name>
<sequence>MSPIITHQMQPCPYSCVSTCLAMIVGRPAQEVIEEMHQPYRDGDLTLRQMLERLGVEYTAFFSLDCPPLADEGVYLCTSPSLNIEGGNHQILIEVTDENYFVLDPVQGRKDRKYYVARGKGDGIPLAIDLGGFVVDAFISRDHLLVHRNGEPLAEVAA</sequence>
<dbReference type="EMBL" id="JAEILD010000212">
    <property type="protein sequence ID" value="MBI6653381.1"/>
    <property type="molecule type" value="Genomic_DNA"/>
</dbReference>
<organism evidence="1 2">
    <name type="scientific">Pseudomonas veronii</name>
    <dbReference type="NCBI Taxonomy" id="76761"/>
    <lineage>
        <taxon>Bacteria</taxon>
        <taxon>Pseudomonadati</taxon>
        <taxon>Pseudomonadota</taxon>
        <taxon>Gammaproteobacteria</taxon>
        <taxon>Pseudomonadales</taxon>
        <taxon>Pseudomonadaceae</taxon>
        <taxon>Pseudomonas</taxon>
    </lineage>
</organism>
<evidence type="ECO:0000313" key="1">
    <source>
        <dbReference type="EMBL" id="MBI6653381.1"/>
    </source>
</evidence>
<reference evidence="1 2" key="1">
    <citation type="submission" date="2020-12" db="EMBL/GenBank/DDBJ databases">
        <title>Comparative genomic insights into the epidemiology and virulence of plant pathogenic Pseudomonads from Turkey.</title>
        <authorList>
            <person name="Dillon M."/>
            <person name="Ruiz-Bedoya T."/>
            <person name="Bendalovic-Torma C."/>
            <person name="Guttman K.M."/>
            <person name="Kwak H."/>
            <person name="Middleton M.A."/>
            <person name="Wang P.W."/>
            <person name="Horuz S."/>
            <person name="Aysan Y."/>
            <person name="Guttman D.S."/>
        </authorList>
    </citation>
    <scope>NUCLEOTIDE SEQUENCE [LARGE SCALE GENOMIC DNA]</scope>
    <source>
        <strain evidence="1 2">S4_EA_3a</strain>
    </source>
</reference>
<keyword evidence="2" id="KW-1185">Reference proteome</keyword>
<proteinExistence type="predicted"/>
<dbReference type="Proteomes" id="UP000614123">
    <property type="component" value="Unassembled WGS sequence"/>
</dbReference>
<protein>
    <recommendedName>
        <fullName evidence="3">Peptidase C39 domain-containing protein</fullName>
    </recommendedName>
</protein>
<accession>A0ABS0VTB7</accession>
<comment type="caution">
    <text evidence="1">The sequence shown here is derived from an EMBL/GenBank/DDBJ whole genome shotgun (WGS) entry which is preliminary data.</text>
</comment>
<dbReference type="RefSeq" id="WP_051902981.1">
    <property type="nucleotide sequence ID" value="NZ_JAEILD010000212.1"/>
</dbReference>
<evidence type="ECO:0000313" key="2">
    <source>
        <dbReference type="Proteomes" id="UP000614123"/>
    </source>
</evidence>
<gene>
    <name evidence="1" type="ORF">YA0849_30985</name>
</gene>
<evidence type="ECO:0008006" key="3">
    <source>
        <dbReference type="Google" id="ProtNLM"/>
    </source>
</evidence>